<evidence type="ECO:0000256" key="1">
    <source>
        <dbReference type="ARBA" id="ARBA00043967"/>
    </source>
</evidence>
<sequence length="472" mass="53125">MTTPEREHEVPQKGQYEYGFYDEDIHAVYDTGTGLTEEIVREISAAKNEPQWMLDIRLEAYHHFIQRPMPRWGKDDLTALDINDYKYYRKVTDGPVRSWDDVPDKIKETFERLGVPEAERAYLAGTVVQYESEAVYQGMKEEYEKLGVIFTDTDTAVQKYPELVQEYFGTLVPYDDNKFAALNTAVWSGGSFIYVPKNVKIDIPLQLYLRINEETIGQFERTLIIIDEGADINYVEGCTAPMYSRSALHAAVVEVFVKKDAKFRYTTIQNWSDNVYNLVTKRATAGSGAQVEWVDGNLGAKTTMKYPSINLDGEGAVGNVISVAMANEGQIQDTGTKIFHNAPNTRSSIISKSIAKGGGSVNYLGQLRVDANAPGSFSHIECDTIILDEESSSDTIPFNEIHTSNVSLEHEAKVSRISEEQLYYLMSRGLDEAKATEMIVQGFIEPFSRELPMEYAVELNRLIAYEMEGSVG</sequence>
<gene>
    <name evidence="4" type="primary">sufB</name>
    <name evidence="4" type="ORF">CYJ57_06580</name>
</gene>
<dbReference type="EMBL" id="PKHE01000019">
    <property type="protein sequence ID" value="PKY87855.1"/>
    <property type="molecule type" value="Genomic_DNA"/>
</dbReference>
<feature type="domain" description="SUF system FeS cluster assembly SufBD core" evidence="2">
    <location>
        <begin position="210"/>
        <end position="443"/>
    </location>
</feature>
<name>A0A2I1JWV5_9LACT</name>
<dbReference type="Pfam" id="PF01458">
    <property type="entry name" value="SUFBD_core"/>
    <property type="match status" value="1"/>
</dbReference>
<dbReference type="InterPro" id="IPR037284">
    <property type="entry name" value="SUF_FeS_clus_asmbl_SufBD_sf"/>
</dbReference>
<dbReference type="OrthoDB" id="9803529at2"/>
<dbReference type="GO" id="GO:0016226">
    <property type="term" value="P:iron-sulfur cluster assembly"/>
    <property type="evidence" value="ECO:0007669"/>
    <property type="project" value="InterPro"/>
</dbReference>
<feature type="domain" description="SUF system FeS cluster assembly SufBD N-terminal" evidence="3">
    <location>
        <begin position="133"/>
        <end position="207"/>
    </location>
</feature>
<evidence type="ECO:0000259" key="3">
    <source>
        <dbReference type="Pfam" id="PF19295"/>
    </source>
</evidence>
<dbReference type="InterPro" id="IPR045595">
    <property type="entry name" value="SufBD_N"/>
</dbReference>
<evidence type="ECO:0000259" key="2">
    <source>
        <dbReference type="Pfam" id="PF01458"/>
    </source>
</evidence>
<dbReference type="Proteomes" id="UP000234384">
    <property type="component" value="Unassembled WGS sequence"/>
</dbReference>
<dbReference type="NCBIfam" id="TIGR01980">
    <property type="entry name" value="sufB"/>
    <property type="match status" value="1"/>
</dbReference>
<evidence type="ECO:0000313" key="4">
    <source>
        <dbReference type="EMBL" id="PKY87855.1"/>
    </source>
</evidence>
<comment type="similarity">
    <text evidence="1">Belongs to the iron-sulfur cluster assembly SufBD family.</text>
</comment>
<dbReference type="PANTHER" id="PTHR30508:SF1">
    <property type="entry name" value="UPF0051 PROTEIN ABCI8, CHLOROPLASTIC-RELATED"/>
    <property type="match status" value="1"/>
</dbReference>
<dbReference type="RefSeq" id="WP_101954610.1">
    <property type="nucleotide sequence ID" value="NZ_PKHE01000019.1"/>
</dbReference>
<dbReference type="InterPro" id="IPR055346">
    <property type="entry name" value="Fe-S_cluster_assembly_SufBD"/>
</dbReference>
<dbReference type="PANTHER" id="PTHR30508">
    <property type="entry name" value="FES CLUSTER ASSEMBLY PROTEIN SUF"/>
    <property type="match status" value="1"/>
</dbReference>
<organism evidence="4 5">
    <name type="scientific">Falseniella ignava</name>
    <dbReference type="NCBI Taxonomy" id="137730"/>
    <lineage>
        <taxon>Bacteria</taxon>
        <taxon>Bacillati</taxon>
        <taxon>Bacillota</taxon>
        <taxon>Bacilli</taxon>
        <taxon>Lactobacillales</taxon>
        <taxon>Aerococcaceae</taxon>
        <taxon>Falseniella</taxon>
    </lineage>
</organism>
<dbReference type="InterPro" id="IPR010231">
    <property type="entry name" value="SUF_FeS_clus_asmbl_SufB"/>
</dbReference>
<protein>
    <submittedName>
        <fullName evidence="4">Fe-S cluster assembly protein SufB</fullName>
    </submittedName>
</protein>
<dbReference type="InterPro" id="IPR000825">
    <property type="entry name" value="SUF_FeS_clus_asmbl_SufBD_core"/>
</dbReference>
<comment type="caution">
    <text evidence="4">The sequence shown here is derived from an EMBL/GenBank/DDBJ whole genome shotgun (WGS) entry which is preliminary data.</text>
</comment>
<reference evidence="4 5" key="1">
    <citation type="submission" date="2017-12" db="EMBL/GenBank/DDBJ databases">
        <title>Phylogenetic diversity of female urinary microbiome.</title>
        <authorList>
            <person name="Thomas-White K."/>
            <person name="Wolfe A.J."/>
        </authorList>
    </citation>
    <scope>NUCLEOTIDE SEQUENCE [LARGE SCALE GENOMIC DNA]</scope>
    <source>
        <strain evidence="4 5">UMB0898</strain>
    </source>
</reference>
<dbReference type="AlphaFoldDB" id="A0A2I1JWV5"/>
<dbReference type="Pfam" id="PF19295">
    <property type="entry name" value="SufBD_N"/>
    <property type="match status" value="1"/>
</dbReference>
<proteinExistence type="inferred from homology"/>
<accession>A0A2I1JWV5</accession>
<dbReference type="SUPFAM" id="SSF101960">
    <property type="entry name" value="Stabilizer of iron transporter SufD"/>
    <property type="match status" value="1"/>
</dbReference>
<evidence type="ECO:0000313" key="5">
    <source>
        <dbReference type="Proteomes" id="UP000234384"/>
    </source>
</evidence>